<name>A0ABQ4P6D2_9GAMM</name>
<dbReference type="EMBL" id="BPEY01000013">
    <property type="protein sequence ID" value="GIU43088.1"/>
    <property type="molecule type" value="Genomic_DNA"/>
</dbReference>
<keyword evidence="2" id="KW-1185">Reference proteome</keyword>
<proteinExistence type="predicted"/>
<comment type="caution">
    <text evidence="1">The sequence shown here is derived from an EMBL/GenBank/DDBJ whole genome shotgun (WGS) entry which is preliminary data.</text>
</comment>
<evidence type="ECO:0000313" key="1">
    <source>
        <dbReference type="EMBL" id="GIU43088.1"/>
    </source>
</evidence>
<accession>A0ABQ4P6D2</accession>
<evidence type="ECO:0000313" key="2">
    <source>
        <dbReference type="Proteomes" id="UP000887104"/>
    </source>
</evidence>
<sequence length="69" mass="7446">MPKLAPDVAKRTLLGPGVIVIVAQKIAADIIKGHILSILLPPKFKDIVDIKYHSTKLNPQIAPAQLLSN</sequence>
<protein>
    <submittedName>
        <fullName evidence="1">Uncharacterized protein</fullName>
    </submittedName>
</protein>
<dbReference type="Proteomes" id="UP000887104">
    <property type="component" value="Unassembled WGS sequence"/>
</dbReference>
<organism evidence="1 2">
    <name type="scientific">Shewanella sairae</name>
    <dbReference type="NCBI Taxonomy" id="190310"/>
    <lineage>
        <taxon>Bacteria</taxon>
        <taxon>Pseudomonadati</taxon>
        <taxon>Pseudomonadota</taxon>
        <taxon>Gammaproteobacteria</taxon>
        <taxon>Alteromonadales</taxon>
        <taxon>Shewanellaceae</taxon>
        <taxon>Shewanella</taxon>
    </lineage>
</organism>
<gene>
    <name evidence="1" type="ORF">TUM4438_11190</name>
</gene>
<reference evidence="1" key="1">
    <citation type="submission" date="2021-05" db="EMBL/GenBank/DDBJ databases">
        <title>Molecular characterization for Shewanella algae harboring chromosomal blaOXA-55-like strains isolated from clinical and environment sample.</title>
        <authorList>
            <person name="Ohama Y."/>
            <person name="Aoki K."/>
            <person name="Harada S."/>
            <person name="Moriya K."/>
            <person name="Ishii Y."/>
            <person name="Tateda K."/>
        </authorList>
    </citation>
    <scope>NUCLEOTIDE SEQUENCE</scope>
    <source>
        <strain evidence="1">JCM 11563</strain>
    </source>
</reference>